<dbReference type="RefSeq" id="WP_284076964.1">
    <property type="nucleotide sequence ID" value="NZ_JAVLSM010000007.1"/>
</dbReference>
<feature type="transmembrane region" description="Helical" evidence="1">
    <location>
        <begin position="6"/>
        <end position="24"/>
    </location>
</feature>
<keyword evidence="1" id="KW-0472">Membrane</keyword>
<reference evidence="2" key="1">
    <citation type="submission" date="2023-02" db="EMBL/GenBank/DDBJ databases">
        <title>Description of Herbaspirillum huttiense subsp. nephrolepsisexaltata and Herbaspirillum huttiense subsp. lycopersicon.</title>
        <authorList>
            <person name="Poudel M."/>
            <person name="Sharma A."/>
            <person name="Goss E."/>
            <person name="Tapia J.H."/>
            <person name="Harmon C.M."/>
            <person name="Jones J.B."/>
        </authorList>
    </citation>
    <scope>NUCLEOTIDE SEQUENCE</scope>
    <source>
        <strain evidence="2">NC40101</strain>
    </source>
</reference>
<organism evidence="2">
    <name type="scientific">Herbaspirillum huttiense subsp. nephrolepidis</name>
    <dbReference type="NCBI Taxonomy" id="3075126"/>
    <lineage>
        <taxon>Bacteria</taxon>
        <taxon>Pseudomonadati</taxon>
        <taxon>Pseudomonadota</taxon>
        <taxon>Betaproteobacteria</taxon>
        <taxon>Burkholderiales</taxon>
        <taxon>Oxalobacteraceae</taxon>
        <taxon>Herbaspirillum</taxon>
    </lineage>
</organism>
<keyword evidence="1" id="KW-0812">Transmembrane</keyword>
<dbReference type="AlphaFoldDB" id="A0AAE4G9B7"/>
<name>A0AAE4G9B7_9BURK</name>
<accession>A0AAE4G9B7</accession>
<evidence type="ECO:0000313" key="2">
    <source>
        <dbReference type="EMBL" id="MDT0337495.1"/>
    </source>
</evidence>
<comment type="caution">
    <text evidence="2">The sequence shown here is derived from an EMBL/GenBank/DDBJ whole genome shotgun (WGS) entry which is preliminary data.</text>
</comment>
<protein>
    <submittedName>
        <fullName evidence="2">Uncharacterized protein</fullName>
    </submittedName>
</protein>
<dbReference type="EMBL" id="JAVRAA010000005">
    <property type="protein sequence ID" value="MDT0337495.1"/>
    <property type="molecule type" value="Genomic_DNA"/>
</dbReference>
<proteinExistence type="predicted"/>
<sequence length="67" mass="7496">MDASSVLILVAMVAAVGVAFWHDIGGDPFGVRKAERQEAQRIKEQSDKMLEQMDKNIAERKALRDHS</sequence>
<evidence type="ECO:0000256" key="1">
    <source>
        <dbReference type="SAM" id="Phobius"/>
    </source>
</evidence>
<gene>
    <name evidence="2" type="ORF">RJN63_11695</name>
</gene>
<keyword evidence="1" id="KW-1133">Transmembrane helix</keyword>